<name>A0AAD3CZH7_9STRA</name>
<proteinExistence type="predicted"/>
<gene>
    <name evidence="3" type="ORF">CTEN210_11534</name>
</gene>
<reference evidence="3 4" key="1">
    <citation type="journal article" date="2021" name="Sci. Rep.">
        <title>The genome of the diatom Chaetoceros tenuissimus carries an ancient integrated fragment of an extant virus.</title>
        <authorList>
            <person name="Hongo Y."/>
            <person name="Kimura K."/>
            <person name="Takaki Y."/>
            <person name="Yoshida Y."/>
            <person name="Baba S."/>
            <person name="Kobayashi G."/>
            <person name="Nagasaki K."/>
            <person name="Hano T."/>
            <person name="Tomaru Y."/>
        </authorList>
    </citation>
    <scope>NUCLEOTIDE SEQUENCE [LARGE SCALE GENOMIC DNA]</scope>
    <source>
        <strain evidence="3 4">NIES-3715</strain>
    </source>
</reference>
<dbReference type="Pfam" id="PF01458">
    <property type="entry name" value="SUFBD_core"/>
    <property type="match status" value="1"/>
</dbReference>
<dbReference type="SUPFAM" id="SSF101960">
    <property type="entry name" value="Stabilizer of iron transporter SufD"/>
    <property type="match status" value="1"/>
</dbReference>
<dbReference type="EMBL" id="BLLK01000047">
    <property type="protein sequence ID" value="GFH55058.1"/>
    <property type="molecule type" value="Genomic_DNA"/>
</dbReference>
<keyword evidence="1" id="KW-0732">Signal</keyword>
<dbReference type="PANTHER" id="PTHR43575">
    <property type="entry name" value="PROTEIN ABCI7, CHLOROPLASTIC"/>
    <property type="match status" value="1"/>
</dbReference>
<dbReference type="GO" id="GO:0016226">
    <property type="term" value="P:iron-sulfur cluster assembly"/>
    <property type="evidence" value="ECO:0007669"/>
    <property type="project" value="InterPro"/>
</dbReference>
<comment type="caution">
    <text evidence="3">The sequence shown here is derived from an EMBL/GenBank/DDBJ whole genome shotgun (WGS) entry which is preliminary data.</text>
</comment>
<feature type="signal peptide" evidence="1">
    <location>
        <begin position="1"/>
        <end position="22"/>
    </location>
</feature>
<dbReference type="Proteomes" id="UP001054902">
    <property type="component" value="Unassembled WGS sequence"/>
</dbReference>
<evidence type="ECO:0000256" key="1">
    <source>
        <dbReference type="SAM" id="SignalP"/>
    </source>
</evidence>
<feature type="chain" id="PRO_5041959934" description="SUF system FeS cluster assembly SufBD core domain-containing protein" evidence="1">
    <location>
        <begin position="23"/>
        <end position="669"/>
    </location>
</feature>
<keyword evidence="4" id="KW-1185">Reference proteome</keyword>
<accession>A0AAD3CZH7</accession>
<protein>
    <recommendedName>
        <fullName evidence="2">SUF system FeS cluster assembly SufBD core domain-containing protein</fullName>
    </recommendedName>
</protein>
<organism evidence="3 4">
    <name type="scientific">Chaetoceros tenuissimus</name>
    <dbReference type="NCBI Taxonomy" id="426638"/>
    <lineage>
        <taxon>Eukaryota</taxon>
        <taxon>Sar</taxon>
        <taxon>Stramenopiles</taxon>
        <taxon>Ochrophyta</taxon>
        <taxon>Bacillariophyta</taxon>
        <taxon>Coscinodiscophyceae</taxon>
        <taxon>Chaetocerotophycidae</taxon>
        <taxon>Chaetocerotales</taxon>
        <taxon>Chaetocerotaceae</taxon>
        <taxon>Chaetoceros</taxon>
    </lineage>
</organism>
<evidence type="ECO:0000259" key="2">
    <source>
        <dbReference type="Pfam" id="PF01458"/>
    </source>
</evidence>
<dbReference type="InterPro" id="IPR037284">
    <property type="entry name" value="SUF_FeS_clus_asmbl_SufBD_sf"/>
</dbReference>
<feature type="domain" description="SUF system FeS cluster assembly SufBD core" evidence="2">
    <location>
        <begin position="354"/>
        <end position="620"/>
    </location>
</feature>
<evidence type="ECO:0000313" key="4">
    <source>
        <dbReference type="Proteomes" id="UP001054902"/>
    </source>
</evidence>
<dbReference type="PANTHER" id="PTHR43575:SF1">
    <property type="entry name" value="PROTEIN ABCI7, CHLOROPLASTIC"/>
    <property type="match status" value="1"/>
</dbReference>
<dbReference type="AlphaFoldDB" id="A0AAD3CZH7"/>
<sequence>MKFNQSVLALLCLVQGAQESLAFAPSKFLSKSVSRQQSKLNVSIGLGPGEEAADVPVEQAAQEPEEIEAPDYELTRDSRLSEFDRECDSWYGNILKADQPSFLGKVSEEALRRINTLPKLERPAKLSIGDKEWTPYVVDVLPESPVLPAYGLEQYGLPIVRRNAEAWRRYDVNGLVGTDYSGSVAGTGTDISLDDAQVEKYTATLKEKRAWIDDDECEGRLVYINGRFAPSLSKLSDIAKNISGDDIADESLIEQLNRLPDGFTDRLAADVPSGETDFLTSMEKLSSPDHNVGAATSQFSINNQQGTACFVAMNSVRAGSVAYVNVPAEEESKPVIIVNAITADGGLENGEEGQGVSIHPRTLVNAGDNSKLSVTNTNVDLDDIESDDATAKFVNGVIQVYVGQDAKVSHSYLEETGGLVTAGVENGTEDDVEGEESPRDIEAKRKALKNTHFEMIDVHVTGDDGCYEGTVMGLGGNGRSRIAVSTTLLRPGTHAGINGFSLAGGAQRTDMRTNIHHIAQGCTSKQAQKNMVGGRATGAFKGRIRVEQSAQQTDSDQLARTILMSDKAKVNAMPSLEIIADDVQCTHGATVSDLSEEELFYLRSRGVDRTTARNMLMYGFVDDISCGIEELLQGHKDDPNSLRNRVIKRLENMVPTGEKELVGGEFQSV</sequence>
<dbReference type="InterPro" id="IPR000825">
    <property type="entry name" value="SUF_FeS_clus_asmbl_SufBD_core"/>
</dbReference>
<dbReference type="InterPro" id="IPR055346">
    <property type="entry name" value="Fe-S_cluster_assembly_SufBD"/>
</dbReference>
<evidence type="ECO:0000313" key="3">
    <source>
        <dbReference type="EMBL" id="GFH55058.1"/>
    </source>
</evidence>